<dbReference type="GO" id="GO:0003700">
    <property type="term" value="F:DNA-binding transcription factor activity"/>
    <property type="evidence" value="ECO:0007669"/>
    <property type="project" value="InterPro"/>
</dbReference>
<dbReference type="GO" id="GO:0005737">
    <property type="term" value="C:cytoplasm"/>
    <property type="evidence" value="ECO:0007669"/>
    <property type="project" value="UniProtKB-SubCell"/>
</dbReference>
<accession>A0A934TZF2</accession>
<comment type="caution">
    <text evidence="10">The sequence shown here is derived from an EMBL/GenBank/DDBJ whole genome shotgun (WGS) entry which is preliminary data.</text>
</comment>
<dbReference type="AlphaFoldDB" id="A0A934TZF2"/>
<dbReference type="Gene3D" id="1.10.10.10">
    <property type="entry name" value="Winged helix-like DNA-binding domain superfamily/Winged helix DNA-binding domain"/>
    <property type="match status" value="1"/>
</dbReference>
<feature type="domain" description="HTH marR-type" evidence="9">
    <location>
        <begin position="10"/>
        <end position="140"/>
    </location>
</feature>
<keyword evidence="11" id="KW-1185">Reference proteome</keyword>
<protein>
    <recommendedName>
        <fullName evidence="7">HTH-type transcriptional regulator SarZ</fullName>
    </recommendedName>
    <alternativeName>
        <fullName evidence="8">Staphylococcal accessory regulator Z</fullName>
    </alternativeName>
</protein>
<dbReference type="FunFam" id="1.10.10.10:FF:000163">
    <property type="entry name" value="MarR family transcriptional regulator"/>
    <property type="match status" value="1"/>
</dbReference>
<evidence type="ECO:0000256" key="8">
    <source>
        <dbReference type="ARBA" id="ARBA00047207"/>
    </source>
</evidence>
<reference evidence="10" key="1">
    <citation type="submission" date="2021-01" db="EMBL/GenBank/DDBJ databases">
        <title>Genome public.</title>
        <authorList>
            <person name="Liu C."/>
            <person name="Sun Q."/>
        </authorList>
    </citation>
    <scope>NUCLEOTIDE SEQUENCE</scope>
    <source>
        <strain evidence="10">M6</strain>
    </source>
</reference>
<keyword evidence="2" id="KW-0963">Cytoplasm</keyword>
<dbReference type="InterPro" id="IPR000835">
    <property type="entry name" value="HTH_MarR-typ"/>
</dbReference>
<keyword evidence="5" id="KW-0804">Transcription</keyword>
<name>A0A934TZF2_9FIRM</name>
<dbReference type="PRINTS" id="PR00598">
    <property type="entry name" value="HTHMARR"/>
</dbReference>
<proteinExistence type="inferred from homology"/>
<evidence type="ECO:0000313" key="10">
    <source>
        <dbReference type="EMBL" id="MBK6088361.1"/>
    </source>
</evidence>
<dbReference type="SUPFAM" id="SSF46785">
    <property type="entry name" value="Winged helix' DNA-binding domain"/>
    <property type="match status" value="1"/>
</dbReference>
<dbReference type="SMART" id="SM00347">
    <property type="entry name" value="HTH_MARR"/>
    <property type="match status" value="1"/>
</dbReference>
<comment type="similarity">
    <text evidence="6">Belongs to the SarZ family.</text>
</comment>
<evidence type="ECO:0000256" key="7">
    <source>
        <dbReference type="ARBA" id="ARBA00047188"/>
    </source>
</evidence>
<evidence type="ECO:0000256" key="6">
    <source>
        <dbReference type="ARBA" id="ARBA00046337"/>
    </source>
</evidence>
<dbReference type="PANTHER" id="PTHR42756">
    <property type="entry name" value="TRANSCRIPTIONAL REGULATOR, MARR"/>
    <property type="match status" value="1"/>
</dbReference>
<dbReference type="EMBL" id="JAEQMG010000051">
    <property type="protein sequence ID" value="MBK6088361.1"/>
    <property type="molecule type" value="Genomic_DNA"/>
</dbReference>
<comment type="subcellular location">
    <subcellularLocation>
        <location evidence="1">Cytoplasm</location>
    </subcellularLocation>
</comment>
<keyword evidence="4" id="KW-0238">DNA-binding</keyword>
<evidence type="ECO:0000256" key="4">
    <source>
        <dbReference type="ARBA" id="ARBA00023125"/>
    </source>
</evidence>
<dbReference type="PANTHER" id="PTHR42756:SF1">
    <property type="entry name" value="TRANSCRIPTIONAL REPRESSOR OF EMRAB OPERON"/>
    <property type="match status" value="1"/>
</dbReference>
<sequence>MKNYDAIKLENQLCFPLYACSKEVIRLYRKPLEKLNLTYTQYVVMMVLWEQGDITEGELGKIVHLDSGTLAPLLKRLEKQGLLTRSRLESNERKLLVTLTNAGEALKENAIAVPEEMQGCIPLSKAELKQLKLLLDSALLKMNGIEQEEEKCMM</sequence>
<evidence type="ECO:0000256" key="2">
    <source>
        <dbReference type="ARBA" id="ARBA00022490"/>
    </source>
</evidence>
<dbReference type="Pfam" id="PF22381">
    <property type="entry name" value="Staph_reg_Sar_Rot"/>
    <property type="match status" value="1"/>
</dbReference>
<evidence type="ECO:0000256" key="1">
    <source>
        <dbReference type="ARBA" id="ARBA00004496"/>
    </source>
</evidence>
<evidence type="ECO:0000313" key="11">
    <source>
        <dbReference type="Proteomes" id="UP000633365"/>
    </source>
</evidence>
<gene>
    <name evidence="10" type="ORF">JKK62_06765</name>
</gene>
<dbReference type="InterPro" id="IPR036390">
    <property type="entry name" value="WH_DNA-bd_sf"/>
</dbReference>
<dbReference type="InterPro" id="IPR055166">
    <property type="entry name" value="Transc_reg_Sar_Rot_HTH"/>
</dbReference>
<keyword evidence="3" id="KW-0805">Transcription regulation</keyword>
<organism evidence="10 11">
    <name type="scientific">Ruminococcus difficilis</name>
    <dbReference type="NCBI Taxonomy" id="2763069"/>
    <lineage>
        <taxon>Bacteria</taxon>
        <taxon>Bacillati</taxon>
        <taxon>Bacillota</taxon>
        <taxon>Clostridia</taxon>
        <taxon>Eubacteriales</taxon>
        <taxon>Oscillospiraceae</taxon>
        <taxon>Ruminococcus</taxon>
    </lineage>
</organism>
<dbReference type="InterPro" id="IPR036388">
    <property type="entry name" value="WH-like_DNA-bd_sf"/>
</dbReference>
<evidence type="ECO:0000256" key="3">
    <source>
        <dbReference type="ARBA" id="ARBA00023015"/>
    </source>
</evidence>
<dbReference type="PROSITE" id="PS50995">
    <property type="entry name" value="HTH_MARR_2"/>
    <property type="match status" value="1"/>
</dbReference>
<evidence type="ECO:0000259" key="9">
    <source>
        <dbReference type="PROSITE" id="PS50995"/>
    </source>
</evidence>
<evidence type="ECO:0000256" key="5">
    <source>
        <dbReference type="ARBA" id="ARBA00023163"/>
    </source>
</evidence>
<dbReference type="GO" id="GO:0003677">
    <property type="term" value="F:DNA binding"/>
    <property type="evidence" value="ECO:0007669"/>
    <property type="project" value="UniProtKB-KW"/>
</dbReference>
<dbReference type="Proteomes" id="UP000633365">
    <property type="component" value="Unassembled WGS sequence"/>
</dbReference>